<name>A0AA86U220_9EUKA</name>
<comment type="caution">
    <text evidence="2">The sequence shown here is derived from an EMBL/GenBank/DDBJ whole genome shotgun (WGS) entry which is preliminary data.</text>
</comment>
<dbReference type="EMBL" id="CAXDID020000730">
    <property type="protein sequence ID" value="CAL6112090.1"/>
    <property type="molecule type" value="Genomic_DNA"/>
</dbReference>
<dbReference type="Proteomes" id="UP001642409">
    <property type="component" value="Unassembled WGS sequence"/>
</dbReference>
<proteinExistence type="predicted"/>
<evidence type="ECO:0000313" key="3">
    <source>
        <dbReference type="EMBL" id="CAL6020739.1"/>
    </source>
</evidence>
<keyword evidence="5" id="KW-1185">Reference proteome</keyword>
<evidence type="ECO:0000313" key="5">
    <source>
        <dbReference type="Proteomes" id="UP001642409"/>
    </source>
</evidence>
<accession>A0AA86U220</accession>
<reference evidence="3 5" key="2">
    <citation type="submission" date="2024-07" db="EMBL/GenBank/DDBJ databases">
        <authorList>
            <person name="Akdeniz Z."/>
        </authorList>
    </citation>
    <scope>NUCLEOTIDE SEQUENCE [LARGE SCALE GENOMIC DNA]</scope>
</reference>
<gene>
    <name evidence="2" type="ORF">HINF_LOCUS24736</name>
    <name evidence="3" type="ORF">HINF_LOCUS27760</name>
    <name evidence="1" type="ORF">HINF_LOCUS7540</name>
    <name evidence="4" type="ORF">HINF_LOCUS76875</name>
</gene>
<reference evidence="2" key="1">
    <citation type="submission" date="2023-06" db="EMBL/GenBank/DDBJ databases">
        <authorList>
            <person name="Kurt Z."/>
        </authorList>
    </citation>
    <scope>NUCLEOTIDE SEQUENCE</scope>
</reference>
<dbReference type="EMBL" id="CATOUU010000644">
    <property type="protein sequence ID" value="CAI9937091.1"/>
    <property type="molecule type" value="Genomic_DNA"/>
</dbReference>
<sequence>MQFALHAQLSSRGRELGTQVHWPRSYLQNSSVLQAERHSLESLESFSGRMHLQAVLSVFAIELRIFVEQDTHRGCVPTICSMSFTWQVGEQVLLVFSRKQGFPFYVNMLQLLTYTAPVSPFIVTFAENIYATDKGEQVQNDPLYITRSPLQQLDVHYLASLLMKYTFGDSYAQLDTHFFPSAETQSMQEATGMQLVYEPMSKMQPVAHQMQLTPVQPTLHVQPVPAAFQTMFKLQATHPAPL</sequence>
<dbReference type="AlphaFoldDB" id="A0AA86U220"/>
<dbReference type="EMBL" id="CATOUU010000188">
    <property type="protein sequence ID" value="CAI9919895.1"/>
    <property type="molecule type" value="Genomic_DNA"/>
</dbReference>
<dbReference type="EMBL" id="CAXDID020000087">
    <property type="protein sequence ID" value="CAL6020739.1"/>
    <property type="molecule type" value="Genomic_DNA"/>
</dbReference>
<organism evidence="2">
    <name type="scientific">Hexamita inflata</name>
    <dbReference type="NCBI Taxonomy" id="28002"/>
    <lineage>
        <taxon>Eukaryota</taxon>
        <taxon>Metamonada</taxon>
        <taxon>Diplomonadida</taxon>
        <taxon>Hexamitidae</taxon>
        <taxon>Hexamitinae</taxon>
        <taxon>Hexamita</taxon>
    </lineage>
</organism>
<evidence type="ECO:0000313" key="1">
    <source>
        <dbReference type="EMBL" id="CAI9919895.1"/>
    </source>
</evidence>
<protein>
    <submittedName>
        <fullName evidence="3">Hypothetical_protein</fullName>
    </submittedName>
</protein>
<evidence type="ECO:0000313" key="4">
    <source>
        <dbReference type="EMBL" id="CAL6112090.1"/>
    </source>
</evidence>
<evidence type="ECO:0000313" key="2">
    <source>
        <dbReference type="EMBL" id="CAI9937091.1"/>
    </source>
</evidence>